<comment type="subcellular location">
    <subcellularLocation>
        <location evidence="1 9">Cytoplasm</location>
        <location evidence="1 9">Cytoskeleton</location>
    </subcellularLocation>
</comment>
<dbReference type="GO" id="GO:0044396">
    <property type="term" value="P:actin cortical patch organization"/>
    <property type="evidence" value="ECO:0007669"/>
    <property type="project" value="EnsemblFungi"/>
</dbReference>
<dbReference type="OrthoDB" id="9979678at2759"/>
<dbReference type="HOGENOM" id="CLU_045864_1_1_1"/>
<proteinExistence type="inferred from homology"/>
<evidence type="ECO:0000256" key="1">
    <source>
        <dbReference type="ARBA" id="ARBA00004245"/>
    </source>
</evidence>
<dbReference type="RefSeq" id="XP_002545454.1">
    <property type="nucleotide sequence ID" value="XM_002545408.1"/>
</dbReference>
<dbReference type="eggNOG" id="KOG3174">
    <property type="taxonomic scope" value="Eukaryota"/>
</dbReference>
<dbReference type="GO" id="GO:0030447">
    <property type="term" value="P:filamentous growth"/>
    <property type="evidence" value="ECO:0007669"/>
    <property type="project" value="EnsemblFungi"/>
</dbReference>
<keyword evidence="6 9" id="KW-0009">Actin-binding</keyword>
<evidence type="ECO:0000256" key="6">
    <source>
        <dbReference type="ARBA" id="ARBA00023203"/>
    </source>
</evidence>
<keyword evidence="5 9" id="KW-0963">Cytoplasm</keyword>
<dbReference type="FunFam" id="3.90.1150.210:FF:000006">
    <property type="entry name" value="F-actin-capping protein subunit beta"/>
    <property type="match status" value="1"/>
</dbReference>
<accession>C5M2E6</accession>
<dbReference type="InterPro" id="IPR042276">
    <property type="entry name" value="CapZ_alpha/beta_2"/>
</dbReference>
<comment type="similarity">
    <text evidence="2 9">Belongs to the F-actin-capping protein beta subunit family.</text>
</comment>
<dbReference type="SUPFAM" id="SSF90096">
    <property type="entry name" value="Subunits of heterodimeric actin filament capping protein Capz"/>
    <property type="match status" value="1"/>
</dbReference>
<dbReference type="Gene3D" id="3.90.1150.210">
    <property type="entry name" value="F-actin capping protein, beta subunit"/>
    <property type="match status" value="1"/>
</dbReference>
<dbReference type="GO" id="GO:1902404">
    <property type="term" value="P:mitotic actomyosin contractile ring contraction"/>
    <property type="evidence" value="ECO:0007669"/>
    <property type="project" value="EnsemblFungi"/>
</dbReference>
<dbReference type="GO" id="GO:0051015">
    <property type="term" value="F:actin filament binding"/>
    <property type="evidence" value="ECO:0007669"/>
    <property type="project" value="EnsemblFungi"/>
</dbReference>
<dbReference type="GO" id="GO:0043332">
    <property type="term" value="C:mating projection tip"/>
    <property type="evidence" value="ECO:0007669"/>
    <property type="project" value="EnsemblFungi"/>
</dbReference>
<dbReference type="EMBL" id="GG692395">
    <property type="protein sequence ID" value="EER35496.1"/>
    <property type="molecule type" value="Genomic_DNA"/>
</dbReference>
<evidence type="ECO:0000256" key="2">
    <source>
        <dbReference type="ARBA" id="ARBA00006039"/>
    </source>
</evidence>
<dbReference type="AlphaFoldDB" id="C5M2E6"/>
<dbReference type="InterPro" id="IPR043175">
    <property type="entry name" value="CAPZB_N"/>
</dbReference>
<evidence type="ECO:0000256" key="4">
    <source>
        <dbReference type="ARBA" id="ARBA00022467"/>
    </source>
</evidence>
<dbReference type="Pfam" id="PF01115">
    <property type="entry name" value="F_actin_cap_B"/>
    <property type="match status" value="1"/>
</dbReference>
<comment type="function">
    <text evidence="8 9">F-actin-capping proteins bind in a Ca(2+)-independent manner to the fast growing ends of actin filaments (barbed end) thereby blocking the exchange of subunits at these ends. Unlike other capping proteins (such as gelsolin and severin), these proteins do not sever actin filaments.</text>
</comment>
<dbReference type="FunFam" id="1.20.58.570:FF:000001">
    <property type="entry name" value="F-actin-capping protein subunit beta"/>
    <property type="match status" value="1"/>
</dbReference>
<dbReference type="PANTHER" id="PTHR10619">
    <property type="entry name" value="F-ACTIN-CAPPING PROTEIN SUBUNIT BETA"/>
    <property type="match status" value="1"/>
</dbReference>
<dbReference type="GO" id="GO:0000142">
    <property type="term" value="C:cellular bud neck contractile ring"/>
    <property type="evidence" value="ECO:0007669"/>
    <property type="project" value="EnsemblFungi"/>
</dbReference>
<dbReference type="Proteomes" id="UP000002037">
    <property type="component" value="Unassembled WGS sequence"/>
</dbReference>
<dbReference type="GO" id="GO:0031097">
    <property type="term" value="C:medial cortex"/>
    <property type="evidence" value="ECO:0007669"/>
    <property type="project" value="EnsemblFungi"/>
</dbReference>
<comment type="subunit">
    <text evidence="9">Heterodimer of an alpha and a beta subunit.</text>
</comment>
<dbReference type="InterPro" id="IPR037282">
    <property type="entry name" value="CapZ_alpha/beta"/>
</dbReference>
<dbReference type="InterPro" id="IPR001698">
    <property type="entry name" value="CAPZB"/>
</dbReference>
<reference evidence="10 11" key="1">
    <citation type="journal article" date="2009" name="Nature">
        <title>Evolution of pathogenicity and sexual reproduction in eight Candida genomes.</title>
        <authorList>
            <person name="Butler G."/>
            <person name="Rasmussen M.D."/>
            <person name="Lin M.F."/>
            <person name="Santos M.A."/>
            <person name="Sakthikumar S."/>
            <person name="Munro C.A."/>
            <person name="Rheinbay E."/>
            <person name="Grabherr M."/>
            <person name="Forche A."/>
            <person name="Reedy J.L."/>
            <person name="Agrafioti I."/>
            <person name="Arnaud M.B."/>
            <person name="Bates S."/>
            <person name="Brown A.J."/>
            <person name="Brunke S."/>
            <person name="Costanzo M.C."/>
            <person name="Fitzpatrick D.A."/>
            <person name="de Groot P.W."/>
            <person name="Harris D."/>
            <person name="Hoyer L.L."/>
            <person name="Hube B."/>
            <person name="Klis F.M."/>
            <person name="Kodira C."/>
            <person name="Lennard N."/>
            <person name="Logue M.E."/>
            <person name="Martin R."/>
            <person name="Neiman A.M."/>
            <person name="Nikolaou E."/>
            <person name="Quail M.A."/>
            <person name="Quinn J."/>
            <person name="Santos M.C."/>
            <person name="Schmitzberger F.F."/>
            <person name="Sherlock G."/>
            <person name="Shah P."/>
            <person name="Silverstein K.A."/>
            <person name="Skrzypek M.S."/>
            <person name="Soll D."/>
            <person name="Staggs R."/>
            <person name="Stansfield I."/>
            <person name="Stumpf M.P."/>
            <person name="Sudbery P.E."/>
            <person name="Srikantha T."/>
            <person name="Zeng Q."/>
            <person name="Berman J."/>
            <person name="Berriman M."/>
            <person name="Heitman J."/>
            <person name="Gow N.A."/>
            <person name="Lorenz M.C."/>
            <person name="Birren B.W."/>
            <person name="Kellis M."/>
            <person name="Cuomo C.A."/>
        </authorList>
    </citation>
    <scope>NUCLEOTIDE SEQUENCE [LARGE SCALE GENOMIC DNA]</scope>
    <source>
        <strain evidence="11">ATCC MYA-3404 / T1</strain>
    </source>
</reference>
<dbReference type="GO" id="GO:0005634">
    <property type="term" value="C:nucleus"/>
    <property type="evidence" value="ECO:0007669"/>
    <property type="project" value="EnsemblFungi"/>
</dbReference>
<dbReference type="GO" id="GO:0000131">
    <property type="term" value="C:incipient cellular bud site"/>
    <property type="evidence" value="ECO:0007669"/>
    <property type="project" value="EnsemblFungi"/>
</dbReference>
<dbReference type="VEuPathDB" id="FungiDB:CTRG_00235"/>
<evidence type="ECO:0000256" key="8">
    <source>
        <dbReference type="ARBA" id="ARBA00025389"/>
    </source>
</evidence>
<dbReference type="GO" id="GO:0030479">
    <property type="term" value="C:actin cortical patch"/>
    <property type="evidence" value="ECO:0007669"/>
    <property type="project" value="EnsemblFungi"/>
</dbReference>
<dbReference type="KEGG" id="ctp:CTRG_00235"/>
<evidence type="ECO:0000313" key="11">
    <source>
        <dbReference type="Proteomes" id="UP000002037"/>
    </source>
</evidence>
<sequence>MKPRPNDQQQPTQHNQKKKIGEPKFLSCYSVFQRFPQNKPHLYTHRNQEAMDKFDSSLDLIRRLDPRSITSNLSNICALVDDEEIVADLLSSVDTPLVVQNCSKTGKDYLCCDYNRDGDSYRSPFSNVYYPELSSSEINDAPYPSDLLRQLEIKANDSFDIYRDLYYEGGISSVYLWDTAEDEDDNALEEGFAGVVLFKKETDDKSGNWDSIHVFEVIKQSKNKYLYKLTTSVVLNLENKKSTNGGNLGLAGNLTRQLEQEQALELDSGVNLETNHLINLGQLVEKSEYNIRNLLQAVYFDKLKDIMLKDLRSVGDVNDKKMDDLKQGEIIKGLQSL</sequence>
<dbReference type="GO" id="GO:0051016">
    <property type="term" value="P:barbed-end actin filament capping"/>
    <property type="evidence" value="ECO:0007669"/>
    <property type="project" value="UniProtKB-UniRule"/>
</dbReference>
<evidence type="ECO:0000256" key="7">
    <source>
        <dbReference type="ARBA" id="ARBA00023212"/>
    </source>
</evidence>
<dbReference type="PRINTS" id="PR00192">
    <property type="entry name" value="FACTINCAPB"/>
</dbReference>
<dbReference type="STRING" id="294747.C5M2E6"/>
<dbReference type="Gene3D" id="1.20.58.570">
    <property type="match status" value="1"/>
</dbReference>
<evidence type="ECO:0000256" key="3">
    <source>
        <dbReference type="ARBA" id="ARBA00021859"/>
    </source>
</evidence>
<name>C5M2E6_CANTT</name>
<dbReference type="GO" id="GO:0008290">
    <property type="term" value="C:F-actin capping protein complex"/>
    <property type="evidence" value="ECO:0007669"/>
    <property type="project" value="UniProtKB-UniRule"/>
</dbReference>
<keyword evidence="4 9" id="KW-0117">Actin capping</keyword>
<gene>
    <name evidence="10" type="ORF">CTRG_00235</name>
</gene>
<dbReference type="PANTHER" id="PTHR10619:SF0">
    <property type="entry name" value="F-ACTIN-CAPPING PROTEIN SUBUNIT BETA ISOFORMS 1 AND 2"/>
    <property type="match status" value="1"/>
</dbReference>
<dbReference type="GeneID" id="8297287"/>
<evidence type="ECO:0000313" key="10">
    <source>
        <dbReference type="EMBL" id="EER35496.1"/>
    </source>
</evidence>
<organism evidence="10 11">
    <name type="scientific">Candida tropicalis (strain ATCC MYA-3404 / T1)</name>
    <name type="common">Yeast</name>
    <dbReference type="NCBI Taxonomy" id="294747"/>
    <lineage>
        <taxon>Eukaryota</taxon>
        <taxon>Fungi</taxon>
        <taxon>Dikarya</taxon>
        <taxon>Ascomycota</taxon>
        <taxon>Saccharomycotina</taxon>
        <taxon>Pichiomycetes</taxon>
        <taxon>Debaryomycetaceae</taxon>
        <taxon>Candida/Lodderomyces clade</taxon>
        <taxon>Candida</taxon>
    </lineage>
</organism>
<dbReference type="GO" id="GO:1903475">
    <property type="term" value="P:mitotic actomyosin contractile ring assembly"/>
    <property type="evidence" value="ECO:0007669"/>
    <property type="project" value="EnsemblFungi"/>
</dbReference>
<dbReference type="GO" id="GO:1904600">
    <property type="term" value="P:mating projection actin fusion focus assembly"/>
    <property type="evidence" value="ECO:0007669"/>
    <property type="project" value="EnsemblFungi"/>
</dbReference>
<dbReference type="InterPro" id="IPR019771">
    <property type="entry name" value="F-actin_capping_bsu_CS"/>
</dbReference>
<dbReference type="GO" id="GO:0005934">
    <property type="term" value="C:cellular bud tip"/>
    <property type="evidence" value="ECO:0007669"/>
    <property type="project" value="EnsemblFungi"/>
</dbReference>
<keyword evidence="11" id="KW-1185">Reference proteome</keyword>
<keyword evidence="7 9" id="KW-0206">Cytoskeleton</keyword>
<evidence type="ECO:0000256" key="5">
    <source>
        <dbReference type="ARBA" id="ARBA00022490"/>
    </source>
</evidence>
<dbReference type="GO" id="GO:0099079">
    <property type="term" value="C:actin body"/>
    <property type="evidence" value="ECO:0007669"/>
    <property type="project" value="EnsemblFungi"/>
</dbReference>
<dbReference type="PROSITE" id="PS00231">
    <property type="entry name" value="F_ACTIN_CAPPING_BETA"/>
    <property type="match status" value="1"/>
</dbReference>
<evidence type="ECO:0000256" key="9">
    <source>
        <dbReference type="RuleBase" id="RU365078"/>
    </source>
</evidence>
<protein>
    <recommendedName>
        <fullName evidence="3 9">F-actin-capping protein subunit beta</fullName>
    </recommendedName>
</protein>